<evidence type="ECO:0000256" key="1">
    <source>
        <dbReference type="SAM" id="MobiDB-lite"/>
    </source>
</evidence>
<feature type="compositionally biased region" description="Low complexity" evidence="1">
    <location>
        <begin position="465"/>
        <end position="478"/>
    </location>
</feature>
<feature type="compositionally biased region" description="Basic and acidic residues" evidence="1">
    <location>
        <begin position="41"/>
        <end position="50"/>
    </location>
</feature>
<evidence type="ECO:0000313" key="3">
    <source>
        <dbReference type="EMBL" id="KAK7607397.1"/>
    </source>
</evidence>
<evidence type="ECO:0000259" key="2">
    <source>
        <dbReference type="Pfam" id="PF00582"/>
    </source>
</evidence>
<protein>
    <recommendedName>
        <fullName evidence="2">UspA domain-containing protein</fullName>
    </recommendedName>
</protein>
<feature type="region of interest" description="Disordered" evidence="1">
    <location>
        <begin position="1"/>
        <end position="86"/>
    </location>
</feature>
<dbReference type="Gene3D" id="3.40.50.620">
    <property type="entry name" value="HUPs"/>
    <property type="match status" value="1"/>
</dbReference>
<dbReference type="PRINTS" id="PR01438">
    <property type="entry name" value="UNVRSLSTRESS"/>
</dbReference>
<dbReference type="InterPro" id="IPR006016">
    <property type="entry name" value="UspA"/>
</dbReference>
<feature type="domain" description="UspA" evidence="2">
    <location>
        <begin position="153"/>
        <end position="290"/>
    </location>
</feature>
<name>A0ABR1MWS0_9PEZI</name>
<dbReference type="Proteomes" id="UP001367316">
    <property type="component" value="Unassembled WGS sequence"/>
</dbReference>
<feature type="compositionally biased region" description="Basic residues" evidence="1">
    <location>
        <begin position="292"/>
        <end position="302"/>
    </location>
</feature>
<dbReference type="InterPro" id="IPR006015">
    <property type="entry name" value="Universal_stress_UspA"/>
</dbReference>
<keyword evidence="4" id="KW-1185">Reference proteome</keyword>
<dbReference type="InterPro" id="IPR014729">
    <property type="entry name" value="Rossmann-like_a/b/a_fold"/>
</dbReference>
<dbReference type="EMBL" id="JBBPBF010000036">
    <property type="protein sequence ID" value="KAK7607397.1"/>
    <property type="molecule type" value="Genomic_DNA"/>
</dbReference>
<dbReference type="PANTHER" id="PTHR47815:SF1">
    <property type="entry name" value="UNIVERSAL STRESS PROTEIN A FAMILY PROTEIN C25B2.10"/>
    <property type="match status" value="1"/>
</dbReference>
<dbReference type="Pfam" id="PF00582">
    <property type="entry name" value="Usp"/>
    <property type="match status" value="1"/>
</dbReference>
<dbReference type="SUPFAM" id="SSF52402">
    <property type="entry name" value="Adenine nucleotide alpha hydrolases-like"/>
    <property type="match status" value="1"/>
</dbReference>
<organism evidence="3 4">
    <name type="scientific">Phyllosticta paracitricarpa</name>
    <dbReference type="NCBI Taxonomy" id="2016321"/>
    <lineage>
        <taxon>Eukaryota</taxon>
        <taxon>Fungi</taxon>
        <taxon>Dikarya</taxon>
        <taxon>Ascomycota</taxon>
        <taxon>Pezizomycotina</taxon>
        <taxon>Dothideomycetes</taxon>
        <taxon>Dothideomycetes incertae sedis</taxon>
        <taxon>Botryosphaeriales</taxon>
        <taxon>Phyllostictaceae</taxon>
        <taxon>Phyllosticta</taxon>
    </lineage>
</organism>
<feature type="region of interest" description="Disordered" evidence="1">
    <location>
        <begin position="292"/>
        <end position="326"/>
    </location>
</feature>
<comment type="caution">
    <text evidence="3">The sequence shown here is derived from an EMBL/GenBank/DDBJ whole genome shotgun (WGS) entry which is preliminary data.</text>
</comment>
<feature type="region of interest" description="Disordered" evidence="1">
    <location>
        <begin position="357"/>
        <end position="478"/>
    </location>
</feature>
<feature type="compositionally biased region" description="Acidic residues" evidence="1">
    <location>
        <begin position="409"/>
        <end position="418"/>
    </location>
</feature>
<feature type="compositionally biased region" description="Polar residues" evidence="1">
    <location>
        <begin position="372"/>
        <end position="382"/>
    </location>
</feature>
<sequence length="478" mass="52430">MPHPTPGQPDDRSPSPSPPVDHAAPPAPQSAKPTPALEAVKAQEAHDIRRPSIQFLANNGLPKRSGSPKVKPGRRLSSPPPPPTWSRFNTAAWHKASIPIMIARQRPKADKFGSVFQPRVSFDTFDRPADFIEENSFTLIRKHKDYEYTKRSRTFLCGLDSNDYSEYALEWLIDELVDDGDEIVCLRVVEKDDKVAGESSVDHGKYREEAEKLMERIQGKNTENKAINLVLEFSVGKVNKVIDEMINLHEPAILIVGTRGRSLGGFQGLLPGSVSKYCLQHSPVPVIVVRPTSKRAKTKRKRLQDPSRTGYRDLLDKSGAAGGHLLDTDHRHSLMLDEIQQAGNEDEAAAVAKAVGFVPPPDEDLPPKTPDSINSGLLSGENSPDDTRDIGPVLKSPELRNLDTPVDSEVSDDDGDDEGGVRMIPSMSPPAVSESTLPVDESPHDEDKQAEEEKEANAEKDLTSEESSPPKSPKTSVD</sequence>
<dbReference type="PANTHER" id="PTHR47815">
    <property type="entry name" value="UNIVERSAL STRESS PROTEIN A FAMILY PROTEIN C25B2.10"/>
    <property type="match status" value="1"/>
</dbReference>
<gene>
    <name evidence="3" type="ORF">JOL62DRAFT_559324</name>
</gene>
<accession>A0ABR1MWS0</accession>
<reference evidence="3 4" key="1">
    <citation type="submission" date="2024-04" db="EMBL/GenBank/DDBJ databases">
        <title>Phyllosticta paracitricarpa is synonymous to the EU quarantine fungus P. citricarpa based on phylogenomic analyses.</title>
        <authorList>
            <consortium name="Lawrence Berkeley National Laboratory"/>
            <person name="Van ingen-buijs V.A."/>
            <person name="Van westerhoven A.C."/>
            <person name="Haridas S."/>
            <person name="Skiadas P."/>
            <person name="Martin F."/>
            <person name="Groenewald J.Z."/>
            <person name="Crous P.W."/>
            <person name="Seidl M.F."/>
        </authorList>
    </citation>
    <scope>NUCLEOTIDE SEQUENCE [LARGE SCALE GENOMIC DNA]</scope>
    <source>
        <strain evidence="3 4">CBS 141358</strain>
    </source>
</reference>
<evidence type="ECO:0000313" key="4">
    <source>
        <dbReference type="Proteomes" id="UP001367316"/>
    </source>
</evidence>
<dbReference type="CDD" id="cd23659">
    <property type="entry name" value="USP_At3g01520-like"/>
    <property type="match status" value="1"/>
</dbReference>
<proteinExistence type="predicted"/>